<dbReference type="Pfam" id="PF00067">
    <property type="entry name" value="p450"/>
    <property type="match status" value="1"/>
</dbReference>
<dbReference type="PANTHER" id="PTHR46696:SF1">
    <property type="entry name" value="CYTOCHROME P450 YJIB-RELATED"/>
    <property type="match status" value="1"/>
</dbReference>
<evidence type="ECO:0000256" key="5">
    <source>
        <dbReference type="ARBA" id="ARBA00023004"/>
    </source>
</evidence>
<keyword evidence="3 7" id="KW-0479">Metal-binding</keyword>
<comment type="caution">
    <text evidence="8">The sequence shown here is derived from an EMBL/GenBank/DDBJ whole genome shotgun (WGS) entry which is preliminary data.</text>
</comment>
<dbReference type="SUPFAM" id="SSF48264">
    <property type="entry name" value="Cytochrome P450"/>
    <property type="match status" value="1"/>
</dbReference>
<dbReference type="EMBL" id="JPPY01000217">
    <property type="protein sequence ID" value="KND25831.1"/>
    <property type="molecule type" value="Genomic_DNA"/>
</dbReference>
<dbReference type="GO" id="GO:0004497">
    <property type="term" value="F:monooxygenase activity"/>
    <property type="evidence" value="ECO:0007669"/>
    <property type="project" value="UniProtKB-KW"/>
</dbReference>
<proteinExistence type="inferred from homology"/>
<dbReference type="RefSeq" id="WP_050375521.1">
    <property type="nucleotide sequence ID" value="NZ_KQ257834.1"/>
</dbReference>
<sequence>MPEPLAYPFNEGHSLELSDRYEEALADDGLRRVRLPYGTPAWLATRYADVRTVLGDPRFSRAACAVNDEPREAELQVNQGMMAMDPPDHTRLRRLLSKAFTVQRIERMRPQVRELTERLLADMVAAGPPADLVESLALPLPVTVICRMLGVPEADQHLFRTWSDNTVSSAVGAQEAEASRRDFHAYMSGLVAERRERPGDDLMSALIAARDDEDRLSEAELFEQCVGLLIAGHETTATSVPNFLYTLLQHPDQLRRLREDPSLIQSAVEELLRYVPLRTGALAARWATEDVRVGGTLVREGDPVVVSVGSANRDARRFAEPGVLDLDRTGNQHVAFGYGVHYCPGSALARLEIQEALRGLLLGLPGLRLAGDVEWKTRMSLRGVRRMPVEW</sequence>
<dbReference type="OrthoDB" id="3218463at2"/>
<keyword evidence="6 7" id="KW-0503">Monooxygenase</keyword>
<comment type="similarity">
    <text evidence="1 7">Belongs to the cytochrome P450 family.</text>
</comment>
<dbReference type="CDD" id="cd11031">
    <property type="entry name" value="Cyp158A-like"/>
    <property type="match status" value="1"/>
</dbReference>
<organism evidence="8 9">
    <name type="scientific">Streptomyces acidiscabies</name>
    <dbReference type="NCBI Taxonomy" id="42234"/>
    <lineage>
        <taxon>Bacteria</taxon>
        <taxon>Bacillati</taxon>
        <taxon>Actinomycetota</taxon>
        <taxon>Actinomycetes</taxon>
        <taxon>Kitasatosporales</taxon>
        <taxon>Streptomycetaceae</taxon>
        <taxon>Streptomyces</taxon>
    </lineage>
</organism>
<gene>
    <name evidence="8" type="ORF">IQ63_39650</name>
</gene>
<dbReference type="PRINTS" id="PR00385">
    <property type="entry name" value="P450"/>
</dbReference>
<dbReference type="AlphaFoldDB" id="A0A0L0JJF8"/>
<evidence type="ECO:0000256" key="3">
    <source>
        <dbReference type="ARBA" id="ARBA00022723"/>
    </source>
</evidence>
<evidence type="ECO:0000313" key="9">
    <source>
        <dbReference type="Proteomes" id="UP000037151"/>
    </source>
</evidence>
<dbReference type="GO" id="GO:0020037">
    <property type="term" value="F:heme binding"/>
    <property type="evidence" value="ECO:0007669"/>
    <property type="project" value="InterPro"/>
</dbReference>
<dbReference type="InterPro" id="IPR017972">
    <property type="entry name" value="Cyt_P450_CS"/>
</dbReference>
<dbReference type="Gene3D" id="1.10.630.10">
    <property type="entry name" value="Cytochrome P450"/>
    <property type="match status" value="1"/>
</dbReference>
<dbReference type="Proteomes" id="UP000037151">
    <property type="component" value="Unassembled WGS sequence"/>
</dbReference>
<dbReference type="PANTHER" id="PTHR46696">
    <property type="entry name" value="P450, PUTATIVE (EUROFUNG)-RELATED"/>
    <property type="match status" value="1"/>
</dbReference>
<evidence type="ECO:0000256" key="4">
    <source>
        <dbReference type="ARBA" id="ARBA00023002"/>
    </source>
</evidence>
<dbReference type="GO" id="GO:0016705">
    <property type="term" value="F:oxidoreductase activity, acting on paired donors, with incorporation or reduction of molecular oxygen"/>
    <property type="evidence" value="ECO:0007669"/>
    <property type="project" value="InterPro"/>
</dbReference>
<evidence type="ECO:0000256" key="1">
    <source>
        <dbReference type="ARBA" id="ARBA00010617"/>
    </source>
</evidence>
<evidence type="ECO:0000256" key="7">
    <source>
        <dbReference type="RuleBase" id="RU000461"/>
    </source>
</evidence>
<reference evidence="9" key="1">
    <citation type="submission" date="2014-07" db="EMBL/GenBank/DDBJ databases">
        <title>Genome sequencing of plant-pathogenic Streptomyces species.</title>
        <authorList>
            <person name="Harrison J."/>
            <person name="Sapp M."/>
            <person name="Thwaites R."/>
            <person name="Studholme D.J."/>
        </authorList>
    </citation>
    <scope>NUCLEOTIDE SEQUENCE [LARGE SCALE GENOMIC DNA]</scope>
    <source>
        <strain evidence="9">NCPPB 4445</strain>
    </source>
</reference>
<dbReference type="InterPro" id="IPR002397">
    <property type="entry name" value="Cyt_P450_B"/>
</dbReference>
<dbReference type="PRINTS" id="PR00359">
    <property type="entry name" value="BP450"/>
</dbReference>
<keyword evidence="5 7" id="KW-0408">Iron</keyword>
<dbReference type="PATRIC" id="fig|42234.21.peg.8158"/>
<protein>
    <submittedName>
        <fullName evidence="8">Cytochrome P450</fullName>
    </submittedName>
</protein>
<keyword evidence="2 7" id="KW-0349">Heme</keyword>
<keyword evidence="4 7" id="KW-0560">Oxidoreductase</keyword>
<evidence type="ECO:0000313" key="8">
    <source>
        <dbReference type="EMBL" id="KND25831.1"/>
    </source>
</evidence>
<evidence type="ECO:0000256" key="6">
    <source>
        <dbReference type="ARBA" id="ARBA00023033"/>
    </source>
</evidence>
<dbReference type="GO" id="GO:0005506">
    <property type="term" value="F:iron ion binding"/>
    <property type="evidence" value="ECO:0007669"/>
    <property type="project" value="InterPro"/>
</dbReference>
<evidence type="ECO:0000256" key="2">
    <source>
        <dbReference type="ARBA" id="ARBA00022617"/>
    </source>
</evidence>
<dbReference type="InterPro" id="IPR001128">
    <property type="entry name" value="Cyt_P450"/>
</dbReference>
<accession>A0A0L0JJF8</accession>
<dbReference type="InterPro" id="IPR036396">
    <property type="entry name" value="Cyt_P450_sf"/>
</dbReference>
<name>A0A0L0JJF8_9ACTN</name>
<dbReference type="FunFam" id="1.10.630.10:FF:000018">
    <property type="entry name" value="Cytochrome P450 monooxygenase"/>
    <property type="match status" value="1"/>
</dbReference>
<dbReference type="PROSITE" id="PS00086">
    <property type="entry name" value="CYTOCHROME_P450"/>
    <property type="match status" value="1"/>
</dbReference>